<evidence type="ECO:0000313" key="2">
    <source>
        <dbReference type="EMBL" id="KAH3810203.1"/>
    </source>
</evidence>
<dbReference type="EMBL" id="JAIWYP010000006">
    <property type="protein sequence ID" value="KAH3806561.1"/>
    <property type="molecule type" value="Genomic_DNA"/>
</dbReference>
<organism evidence="2 3">
    <name type="scientific">Dreissena polymorpha</name>
    <name type="common">Zebra mussel</name>
    <name type="synonym">Mytilus polymorpha</name>
    <dbReference type="NCBI Taxonomy" id="45954"/>
    <lineage>
        <taxon>Eukaryota</taxon>
        <taxon>Metazoa</taxon>
        <taxon>Spiralia</taxon>
        <taxon>Lophotrochozoa</taxon>
        <taxon>Mollusca</taxon>
        <taxon>Bivalvia</taxon>
        <taxon>Autobranchia</taxon>
        <taxon>Heteroconchia</taxon>
        <taxon>Euheterodonta</taxon>
        <taxon>Imparidentia</taxon>
        <taxon>Neoheterodontei</taxon>
        <taxon>Myida</taxon>
        <taxon>Dreissenoidea</taxon>
        <taxon>Dreissenidae</taxon>
        <taxon>Dreissena</taxon>
    </lineage>
</organism>
<keyword evidence="3" id="KW-1185">Reference proteome</keyword>
<gene>
    <name evidence="1" type="ORF">DPMN_134884</name>
    <name evidence="2" type="ORF">DPMN_138592</name>
</gene>
<proteinExistence type="predicted"/>
<sequence length="55" mass="6242">MHKLPMLHSFPVHPGVQIHLYEPGVLKQVPPFSQRTPMHSLMSMAQVGPVHPRTH</sequence>
<dbReference type="AlphaFoldDB" id="A0A9D4G484"/>
<evidence type="ECO:0000313" key="1">
    <source>
        <dbReference type="EMBL" id="KAH3806561.1"/>
    </source>
</evidence>
<name>A0A9D4G484_DREPO</name>
<reference evidence="2" key="2">
    <citation type="submission" date="2020-11" db="EMBL/GenBank/DDBJ databases">
        <authorList>
            <person name="McCartney M.A."/>
            <person name="Auch B."/>
            <person name="Kono T."/>
            <person name="Mallez S."/>
            <person name="Becker A."/>
            <person name="Gohl D.M."/>
            <person name="Silverstein K.A.T."/>
            <person name="Koren S."/>
            <person name="Bechman K.B."/>
            <person name="Herman A."/>
            <person name="Abrahante J.E."/>
            <person name="Garbe J."/>
        </authorList>
    </citation>
    <scope>NUCLEOTIDE SEQUENCE</scope>
    <source>
        <strain evidence="2">Duluth1</strain>
        <tissue evidence="2">Whole animal</tissue>
    </source>
</reference>
<protein>
    <submittedName>
        <fullName evidence="2">Uncharacterized protein</fullName>
    </submittedName>
</protein>
<dbReference type="Proteomes" id="UP000828390">
    <property type="component" value="Unassembled WGS sequence"/>
</dbReference>
<comment type="caution">
    <text evidence="2">The sequence shown here is derived from an EMBL/GenBank/DDBJ whole genome shotgun (WGS) entry which is preliminary data.</text>
</comment>
<evidence type="ECO:0000313" key="3">
    <source>
        <dbReference type="Proteomes" id="UP000828390"/>
    </source>
</evidence>
<reference evidence="2" key="1">
    <citation type="journal article" date="2019" name="bioRxiv">
        <title>The Genome of the Zebra Mussel, Dreissena polymorpha: A Resource for Invasive Species Research.</title>
        <authorList>
            <person name="McCartney M.A."/>
            <person name="Auch B."/>
            <person name="Kono T."/>
            <person name="Mallez S."/>
            <person name="Zhang Y."/>
            <person name="Obille A."/>
            <person name="Becker A."/>
            <person name="Abrahante J.E."/>
            <person name="Garbe J."/>
            <person name="Badalamenti J.P."/>
            <person name="Herman A."/>
            <person name="Mangelson H."/>
            <person name="Liachko I."/>
            <person name="Sullivan S."/>
            <person name="Sone E.D."/>
            <person name="Koren S."/>
            <person name="Silverstein K.A.T."/>
            <person name="Beckman K.B."/>
            <person name="Gohl D.M."/>
        </authorList>
    </citation>
    <scope>NUCLEOTIDE SEQUENCE</scope>
    <source>
        <strain evidence="2">Duluth1</strain>
        <tissue evidence="2">Whole animal</tissue>
    </source>
</reference>
<dbReference type="EMBL" id="JAIWYP010000006">
    <property type="protein sequence ID" value="KAH3810203.1"/>
    <property type="molecule type" value="Genomic_DNA"/>
</dbReference>
<accession>A0A9D4G484</accession>